<evidence type="ECO:0000256" key="8">
    <source>
        <dbReference type="ARBA" id="ARBA00023136"/>
    </source>
</evidence>
<dbReference type="Pfam" id="PF00153">
    <property type="entry name" value="Mito_carr"/>
    <property type="match status" value="3"/>
</dbReference>
<feature type="repeat" description="Solcar" evidence="9">
    <location>
        <begin position="153"/>
        <end position="260"/>
    </location>
</feature>
<accession>A0ABR1LNL6</accession>
<keyword evidence="6" id="KW-0999">Mitochondrion inner membrane</keyword>
<evidence type="ECO:0000313" key="13">
    <source>
        <dbReference type="Proteomes" id="UP001360953"/>
    </source>
</evidence>
<dbReference type="Proteomes" id="UP001360953">
    <property type="component" value="Unassembled WGS sequence"/>
</dbReference>
<comment type="caution">
    <text evidence="12">The sequence shown here is derived from an EMBL/GenBank/DDBJ whole genome shotgun (WGS) entry which is preliminary data.</text>
</comment>
<evidence type="ECO:0000256" key="3">
    <source>
        <dbReference type="ARBA" id="ARBA00022448"/>
    </source>
</evidence>
<dbReference type="InterPro" id="IPR018108">
    <property type="entry name" value="MCP_transmembrane"/>
</dbReference>
<comment type="similarity">
    <text evidence="2 10">Belongs to the mitochondrial carrier (TC 2.A.29) family.</text>
</comment>
<dbReference type="Gene3D" id="1.50.40.10">
    <property type="entry name" value="Mitochondrial carrier domain"/>
    <property type="match status" value="1"/>
</dbReference>
<feature type="region of interest" description="Disordered" evidence="11">
    <location>
        <begin position="420"/>
        <end position="445"/>
    </location>
</feature>
<dbReference type="PANTHER" id="PTHR45939">
    <property type="entry name" value="PEROXISOMAL MEMBRANE PROTEIN PMP34-RELATED"/>
    <property type="match status" value="1"/>
</dbReference>
<reference evidence="12 13" key="1">
    <citation type="submission" date="2024-04" db="EMBL/GenBank/DDBJ databases">
        <title>Phyllosticta paracitricarpa is synonymous to the EU quarantine fungus P. citricarpa based on phylogenomic analyses.</title>
        <authorList>
            <consortium name="Lawrence Berkeley National Laboratory"/>
            <person name="Van ingen-buijs V.A."/>
            <person name="Van westerhoven A.C."/>
            <person name="Haridas S."/>
            <person name="Skiadas P."/>
            <person name="Martin F."/>
            <person name="Groenewald J.Z."/>
            <person name="Crous P.W."/>
            <person name="Seidl M.F."/>
        </authorList>
    </citation>
    <scope>NUCLEOTIDE SEQUENCE [LARGE SCALE GENOMIC DNA]</scope>
    <source>
        <strain evidence="12 13">CPC 17464</strain>
    </source>
</reference>
<keyword evidence="7" id="KW-1133">Transmembrane helix</keyword>
<evidence type="ECO:0000256" key="11">
    <source>
        <dbReference type="SAM" id="MobiDB-lite"/>
    </source>
</evidence>
<evidence type="ECO:0000313" key="12">
    <source>
        <dbReference type="EMBL" id="KAK7536768.1"/>
    </source>
</evidence>
<evidence type="ECO:0000256" key="1">
    <source>
        <dbReference type="ARBA" id="ARBA00004141"/>
    </source>
</evidence>
<evidence type="ECO:0000256" key="9">
    <source>
        <dbReference type="PROSITE-ProRule" id="PRU00282"/>
    </source>
</evidence>
<dbReference type="PANTHER" id="PTHR45939:SF2">
    <property type="entry name" value="CARRIER PROTEIN, PUTATIVE (AFU_ORTHOLOGUE AFUA_2G13870)-RELATED"/>
    <property type="match status" value="1"/>
</dbReference>
<dbReference type="EMBL" id="JBBPEH010000006">
    <property type="protein sequence ID" value="KAK7536768.1"/>
    <property type="molecule type" value="Genomic_DNA"/>
</dbReference>
<dbReference type="RefSeq" id="XP_066654919.1">
    <property type="nucleotide sequence ID" value="XM_066802229.1"/>
</dbReference>
<comment type="subcellular location">
    <subcellularLocation>
        <location evidence="1">Membrane</location>
        <topology evidence="1">Multi-pass membrane protein</topology>
    </subcellularLocation>
</comment>
<keyword evidence="8 9" id="KW-0472">Membrane</keyword>
<proteinExistence type="inferred from homology"/>
<evidence type="ECO:0000256" key="6">
    <source>
        <dbReference type="ARBA" id="ARBA00022792"/>
    </source>
</evidence>
<feature type="compositionally biased region" description="Basic and acidic residues" evidence="11">
    <location>
        <begin position="421"/>
        <end position="435"/>
    </location>
</feature>
<keyword evidence="3 10" id="KW-0813">Transport</keyword>
<evidence type="ECO:0000256" key="7">
    <source>
        <dbReference type="ARBA" id="ARBA00022989"/>
    </source>
</evidence>
<dbReference type="GeneID" id="92035135"/>
<dbReference type="InterPro" id="IPR052217">
    <property type="entry name" value="Mito/Peroxisomal_Carrier"/>
</dbReference>
<feature type="region of interest" description="Disordered" evidence="11">
    <location>
        <begin position="194"/>
        <end position="214"/>
    </location>
</feature>
<dbReference type="PROSITE" id="PS50920">
    <property type="entry name" value="SOLCAR"/>
    <property type="match status" value="3"/>
</dbReference>
<dbReference type="SUPFAM" id="SSF103506">
    <property type="entry name" value="Mitochondrial carrier"/>
    <property type="match status" value="1"/>
</dbReference>
<evidence type="ECO:0000256" key="10">
    <source>
        <dbReference type="RuleBase" id="RU000488"/>
    </source>
</evidence>
<organism evidence="12 13">
    <name type="scientific">Phyllosticta citribraziliensis</name>
    <dbReference type="NCBI Taxonomy" id="989973"/>
    <lineage>
        <taxon>Eukaryota</taxon>
        <taxon>Fungi</taxon>
        <taxon>Dikarya</taxon>
        <taxon>Ascomycota</taxon>
        <taxon>Pezizomycotina</taxon>
        <taxon>Dothideomycetes</taxon>
        <taxon>Dothideomycetes incertae sedis</taxon>
        <taxon>Botryosphaeriales</taxon>
        <taxon>Phyllostictaceae</taxon>
        <taxon>Phyllosticta</taxon>
    </lineage>
</organism>
<feature type="repeat" description="Solcar" evidence="9">
    <location>
        <begin position="270"/>
        <end position="366"/>
    </location>
</feature>
<evidence type="ECO:0000256" key="2">
    <source>
        <dbReference type="ARBA" id="ARBA00006375"/>
    </source>
</evidence>
<keyword evidence="13" id="KW-1185">Reference proteome</keyword>
<name>A0ABR1LNL6_9PEZI</name>
<sequence length="445" mass="47674">MADNDDENACSHRAQQDAFELYHIVQEETRPSRAPLGPALPALGHATSGAIGSAIANLLIYPLDVVITRLQVQSRSAGQDGGKTREQDDDSYADIADAVRKMYGREGGVAAFYSGVGDSLVKSVLDSFLFFLAYNMLRHARQGMLGLARNRSLPVLEEIGVGMLAGAAAKLCTTPVQNVVTRKQTAAMVAARQRHNDSISNGGNGKPGDGMAKGPSARAIAAQIWREKGWTGFWAGYSASLILTVNPALTFLLQGSLLRLLVAREKRKSPGARLTFLMAAASKAVASTITYPVSVAKTRAQAGGHGEEGGQKHDKRDARATIVGAIVAIARREGPAGLYRGLSGEVLKGFFTHGLTMLMKEHIHVGVIQLYYVLLKALRRFPATAGELRQNAEEAAGEVKELVGDAVESGKEALQQLQVRMEGDERRQQSAERVRTSPLGTAHLN</sequence>
<dbReference type="InterPro" id="IPR023395">
    <property type="entry name" value="MCP_dom_sf"/>
</dbReference>
<gene>
    <name evidence="12" type="ORF">J3D65DRAFT_645742</name>
</gene>
<evidence type="ECO:0000256" key="4">
    <source>
        <dbReference type="ARBA" id="ARBA00022692"/>
    </source>
</evidence>
<keyword evidence="5" id="KW-0677">Repeat</keyword>
<keyword evidence="6" id="KW-0496">Mitochondrion</keyword>
<feature type="repeat" description="Solcar" evidence="9">
    <location>
        <begin position="40"/>
        <end position="140"/>
    </location>
</feature>
<protein>
    <submittedName>
        <fullName evidence="12">Peroxisomal adenine nucleotide transporter 1</fullName>
    </submittedName>
</protein>
<keyword evidence="4 9" id="KW-0812">Transmembrane</keyword>
<evidence type="ECO:0000256" key="5">
    <source>
        <dbReference type="ARBA" id="ARBA00022737"/>
    </source>
</evidence>